<evidence type="ECO:0000256" key="7">
    <source>
        <dbReference type="ARBA" id="ARBA00044511"/>
    </source>
</evidence>
<dbReference type="Pfam" id="PF13041">
    <property type="entry name" value="PPR_2"/>
    <property type="match status" value="1"/>
</dbReference>
<reference evidence="12 13" key="1">
    <citation type="submission" date="2016-01" db="EMBL/GenBank/DDBJ databases">
        <title>Genome sequence of the yeast Holleya sinecauda.</title>
        <authorList>
            <person name="Dietrich F.S."/>
        </authorList>
    </citation>
    <scope>NUCLEOTIDE SEQUENCE [LARGE SCALE GENOMIC DNA]</scope>
    <source>
        <strain evidence="12 13">ATCC 58844</strain>
    </source>
</reference>
<keyword evidence="5" id="KW-0508">mRNA splicing</keyword>
<dbReference type="OrthoDB" id="185373at2759"/>
<evidence type="ECO:0000256" key="11">
    <source>
        <dbReference type="SAM" id="MobiDB-lite"/>
    </source>
</evidence>
<dbReference type="GO" id="GO:0031930">
    <property type="term" value="P:mitochondria-nucleus signaling pathway"/>
    <property type="evidence" value="ECO:0007669"/>
    <property type="project" value="TreeGrafter"/>
</dbReference>
<proteinExistence type="inferred from homology"/>
<dbReference type="STRING" id="45286.A0A109UZX5"/>
<evidence type="ECO:0000256" key="2">
    <source>
        <dbReference type="ARBA" id="ARBA00006192"/>
    </source>
</evidence>
<dbReference type="GO" id="GO:0008380">
    <property type="term" value="P:RNA splicing"/>
    <property type="evidence" value="ECO:0007669"/>
    <property type="project" value="UniProtKB-KW"/>
</dbReference>
<sequence length="859" mass="98850">MAKLVSLRGKCLETFPQMVVRFITIPRAMKSSKRGRERLRPSVSDSQPKKGYNESELLNPDFSKGDDAHWKHKLSQLNDFMKDLQKKVKLAEEMKKQEAHRQTLGLENEFVVSKIEEDASHVYKELSSSESNTLQIGGSEANDLSSIILSASQQVDSVLPKELVARINDDNLVLNSLLNSRNRNWNAIIDRLYRTTDRLKGIPKTEIHSKFLDNVKGLSFENIERLDKMLTESFGSGVEFDLGMYETIFINLSHLNPSRNDKQRIIQMMFKLIARYDAIKEQSNFTLSQKVLNSCLLFSKGISSFENMNAFLTKFKEDYGIYPNKHNYTMIIQFYVKSGLTEKAWAAFDTMKFLSLEHKPDVRTYNAVINICCKERNYAKAIDLFQEMNDFKVDPDEITYTSMAKTLAACSADSIVSEGKADSLRLMGWKYIHLLQNNFKTVNESKKTSYEYAAVEAMMALAAYDGDVAMARALYHRYITAVYKANLAKAQAYEEDKINYQRVWQKSLSPQLFNYLMLAYSKWSRGRLPILSGYEEGARLRHSILNSIDYLGRLDADEGIFTGLPMLPLAELFNESQILSESRAMWQFNLEFGGTVQLRSIPVQEAEIAFNSFARSANNFSEFKFKVMNQIAKWKMTLVNHRILNSSNLNTFLTIPLRLGDKKEFLLRFEEFVYQEQNLDKMLLQLYDSMKSLPEGEASIIRNNIESNISSFEKQMDPKIEYLASMKHKLLASSPIYELKIKLASKFRDIDLATTTWKERGDFRKSSPFQALSISERKHSDTRFACAMVEFFTSSGMYNDALAVVLSSQRHIKWTYSMVKPLHIELKRIEDTSSARKLLEVVNKKSPIQKIDDQIKNLL</sequence>
<dbReference type="PANTHER" id="PTHR47936">
    <property type="entry name" value="PPR_LONG DOMAIN-CONTAINING PROTEIN"/>
    <property type="match status" value="1"/>
</dbReference>
<comment type="similarity">
    <text evidence="2">Belongs to the CCM1 family.</text>
</comment>
<keyword evidence="10" id="KW-0175">Coiled coil</keyword>
<evidence type="ECO:0000313" key="12">
    <source>
        <dbReference type="EMBL" id="AMD21483.1"/>
    </source>
</evidence>
<keyword evidence="3" id="KW-0507">mRNA processing</keyword>
<feature type="coiled-coil region" evidence="10">
    <location>
        <begin position="74"/>
        <end position="101"/>
    </location>
</feature>
<evidence type="ECO:0000256" key="8">
    <source>
        <dbReference type="ARBA" id="ARBA00044527"/>
    </source>
</evidence>
<dbReference type="AlphaFoldDB" id="A0A109UZX5"/>
<dbReference type="Proteomes" id="UP000243052">
    <property type="component" value="Chromosome v"/>
</dbReference>
<evidence type="ECO:0000256" key="6">
    <source>
        <dbReference type="ARBA" id="ARBA00044493"/>
    </source>
</evidence>
<dbReference type="GeneID" id="28724773"/>
<evidence type="ECO:0000256" key="1">
    <source>
        <dbReference type="ARBA" id="ARBA00004173"/>
    </source>
</evidence>
<accession>A0A109UZX5</accession>
<organism evidence="12 13">
    <name type="scientific">Eremothecium sinecaudum</name>
    <dbReference type="NCBI Taxonomy" id="45286"/>
    <lineage>
        <taxon>Eukaryota</taxon>
        <taxon>Fungi</taxon>
        <taxon>Dikarya</taxon>
        <taxon>Ascomycota</taxon>
        <taxon>Saccharomycotina</taxon>
        <taxon>Saccharomycetes</taxon>
        <taxon>Saccharomycetales</taxon>
        <taxon>Saccharomycetaceae</taxon>
        <taxon>Eremothecium</taxon>
    </lineage>
</organism>
<dbReference type="GO" id="GO:0005739">
    <property type="term" value="C:mitochondrion"/>
    <property type="evidence" value="ECO:0007669"/>
    <property type="project" value="UniProtKB-SubCell"/>
</dbReference>
<protein>
    <recommendedName>
        <fullName evidence="8">Mitochondrial 15S rRNA processing factor CCM1</fullName>
    </recommendedName>
</protein>
<dbReference type="Gene3D" id="1.25.40.10">
    <property type="entry name" value="Tetratricopeptide repeat domain"/>
    <property type="match status" value="1"/>
</dbReference>
<dbReference type="InterPro" id="IPR011990">
    <property type="entry name" value="TPR-like_helical_dom_sf"/>
</dbReference>
<feature type="region of interest" description="Disordered" evidence="11">
    <location>
        <begin position="31"/>
        <end position="60"/>
    </location>
</feature>
<evidence type="ECO:0000313" key="13">
    <source>
        <dbReference type="Proteomes" id="UP000243052"/>
    </source>
</evidence>
<dbReference type="RefSeq" id="XP_017988479.1">
    <property type="nucleotide sequence ID" value="XM_018132990.1"/>
</dbReference>
<dbReference type="PANTHER" id="PTHR47936:SF1">
    <property type="entry name" value="PENTATRICOPEPTIDE REPEAT-CONTAINING PROTEIN GUN1, CHLOROPLASTIC"/>
    <property type="match status" value="1"/>
</dbReference>
<feature type="repeat" description="PPR" evidence="9">
    <location>
        <begin position="361"/>
        <end position="395"/>
    </location>
</feature>
<dbReference type="GO" id="GO:0006397">
    <property type="term" value="P:mRNA processing"/>
    <property type="evidence" value="ECO:0007669"/>
    <property type="project" value="UniProtKB-KW"/>
</dbReference>
<evidence type="ECO:0000256" key="10">
    <source>
        <dbReference type="SAM" id="Coils"/>
    </source>
</evidence>
<evidence type="ECO:0000256" key="3">
    <source>
        <dbReference type="ARBA" id="ARBA00022664"/>
    </source>
</evidence>
<evidence type="ECO:0000256" key="4">
    <source>
        <dbReference type="ARBA" id="ARBA00022737"/>
    </source>
</evidence>
<name>A0A109UZX5_9SACH</name>
<dbReference type="PROSITE" id="PS51375">
    <property type="entry name" value="PPR"/>
    <property type="match status" value="1"/>
</dbReference>
<dbReference type="NCBIfam" id="TIGR00756">
    <property type="entry name" value="PPR"/>
    <property type="match status" value="2"/>
</dbReference>
<keyword evidence="13" id="KW-1185">Reference proteome</keyword>
<dbReference type="EMBL" id="CP014245">
    <property type="protein sequence ID" value="AMD21483.1"/>
    <property type="molecule type" value="Genomic_DNA"/>
</dbReference>
<gene>
    <name evidence="12" type="ORF">AW171_hschr53435</name>
</gene>
<comment type="subcellular location">
    <subcellularLocation>
        <location evidence="1">Mitochondrion</location>
    </subcellularLocation>
</comment>
<comment type="function">
    <text evidence="6">Regulates mitochondrial small subunit maturation by controlling 15S rRNA 5'-end processing. Localizes to the 5' precursor of the 15S rRNA in a position that is subsequently occupied by mS47 in the mature yeast mtSSU. Uses structure and sequence-specific RNA recognition, binding to a single-stranded region of the precursor and specifically recognizing bases -6 to -1. The exchange of Ccm1 for mS47 is coupled to the irreversible removal of precursor rRNA that is accompanied by conformational changes of the mitoribosomal proteins uS5m and mS26. These conformational changes signal completion of 5'-end rRNA processing through protection of the mature 5'-end of the 15S rRNA and stabilization of mS47. The removal of the 5' precursor together with the dissociation of Ccm1 may be catalyzed by the 5'-3' exoribonuclease Pet127. Involved in the specific removal of group I introns in mitochondrial encoded transcripts.</text>
</comment>
<comment type="subunit">
    <text evidence="7">Binds to mitochondrial small subunit 15S rRNA.</text>
</comment>
<keyword evidence="4" id="KW-0677">Repeat</keyword>
<dbReference type="InterPro" id="IPR002885">
    <property type="entry name" value="PPR_rpt"/>
</dbReference>
<dbReference type="Pfam" id="PF01535">
    <property type="entry name" value="PPR"/>
    <property type="match status" value="1"/>
</dbReference>
<evidence type="ECO:0000256" key="9">
    <source>
        <dbReference type="PROSITE-ProRule" id="PRU00708"/>
    </source>
</evidence>
<evidence type="ECO:0000256" key="5">
    <source>
        <dbReference type="ARBA" id="ARBA00023187"/>
    </source>
</evidence>